<dbReference type="RefSeq" id="WP_301638659.1">
    <property type="nucleotide sequence ID" value="NZ_JADYTN010000038.1"/>
</dbReference>
<sequence length="99" mass="11125">MKKMAIITLAVMLLSCENEISYEAYPEMGEFYTESCGLKAVGTDSVKCFAVKVDNFVVKNPEAKQHFLYPKIVENIKSSSLNSTFSFDTTDGETIEFLF</sequence>
<evidence type="ECO:0000313" key="2">
    <source>
        <dbReference type="Proteomes" id="UP001200470"/>
    </source>
</evidence>
<evidence type="ECO:0008006" key="3">
    <source>
        <dbReference type="Google" id="ProtNLM"/>
    </source>
</evidence>
<gene>
    <name evidence="1" type="ORF">I6E12_11830</name>
</gene>
<dbReference type="EMBL" id="JADYTN010000038">
    <property type="protein sequence ID" value="MCF2564785.1"/>
    <property type="molecule type" value="Genomic_DNA"/>
</dbReference>
<evidence type="ECO:0000313" key="1">
    <source>
        <dbReference type="EMBL" id="MCF2564785.1"/>
    </source>
</evidence>
<reference evidence="1 2" key="1">
    <citation type="submission" date="2020-12" db="EMBL/GenBank/DDBJ databases">
        <title>Whole genome sequences of gut porcine anaerobes.</title>
        <authorList>
            <person name="Kubasova T."/>
            <person name="Jahodarova E."/>
            <person name="Rychlik I."/>
        </authorList>
    </citation>
    <scope>NUCLEOTIDE SEQUENCE [LARGE SCALE GENOMIC DNA]</scope>
    <source>
        <strain evidence="1 2">An925</strain>
    </source>
</reference>
<organism evidence="1 2">
    <name type="scientific">Xylanibacter brevis</name>
    <dbReference type="NCBI Taxonomy" id="83231"/>
    <lineage>
        <taxon>Bacteria</taxon>
        <taxon>Pseudomonadati</taxon>
        <taxon>Bacteroidota</taxon>
        <taxon>Bacteroidia</taxon>
        <taxon>Bacteroidales</taxon>
        <taxon>Prevotellaceae</taxon>
        <taxon>Xylanibacter</taxon>
    </lineage>
</organism>
<dbReference type="PROSITE" id="PS51257">
    <property type="entry name" value="PROKAR_LIPOPROTEIN"/>
    <property type="match status" value="1"/>
</dbReference>
<protein>
    <recommendedName>
        <fullName evidence="3">Lipoprotein</fullName>
    </recommendedName>
</protein>
<accession>A0ABS9CIU3</accession>
<name>A0ABS9CIU3_9BACT</name>
<keyword evidence="2" id="KW-1185">Reference proteome</keyword>
<proteinExistence type="predicted"/>
<comment type="caution">
    <text evidence="1">The sequence shown here is derived from an EMBL/GenBank/DDBJ whole genome shotgun (WGS) entry which is preliminary data.</text>
</comment>
<dbReference type="Proteomes" id="UP001200470">
    <property type="component" value="Unassembled WGS sequence"/>
</dbReference>